<keyword evidence="4 6" id="KW-0663">Pyridoxal phosphate</keyword>
<evidence type="ECO:0000313" key="8">
    <source>
        <dbReference type="Proteomes" id="UP000324629"/>
    </source>
</evidence>
<keyword evidence="8" id="KW-1185">Reference proteome</keyword>
<comment type="cofactor">
    <cofactor evidence="1 6">
        <name>pyridoxal 5'-phosphate</name>
        <dbReference type="ChEBI" id="CHEBI:597326"/>
    </cofactor>
</comment>
<comment type="caution">
    <text evidence="7">The sequence shown here is derived from an EMBL/GenBank/DDBJ whole genome shotgun (WGS) entry which is preliminary data.</text>
</comment>
<dbReference type="InterPro" id="IPR015421">
    <property type="entry name" value="PyrdxlP-dep_Trfase_major"/>
</dbReference>
<comment type="similarity">
    <text evidence="2">Belongs to the group II decarboxylase family.</text>
</comment>
<dbReference type="InterPro" id="IPR015424">
    <property type="entry name" value="PyrdxlP-dep_Trfase"/>
</dbReference>
<dbReference type="AlphaFoldDB" id="A0A5J4NL53"/>
<dbReference type="InterPro" id="IPR015422">
    <property type="entry name" value="PyrdxlP-dep_Trfase_small"/>
</dbReference>
<dbReference type="Pfam" id="PF00282">
    <property type="entry name" value="Pyridoxal_deC"/>
    <property type="match status" value="1"/>
</dbReference>
<dbReference type="InterPro" id="IPR002129">
    <property type="entry name" value="PyrdxlP-dep_de-COase"/>
</dbReference>
<reference evidence="7 8" key="1">
    <citation type="journal article" date="2019" name="Gigascience">
        <title>Whole-genome sequence of the oriental lung fluke Paragonimus westermani.</title>
        <authorList>
            <person name="Oey H."/>
            <person name="Zakrzewski M."/>
            <person name="Narain K."/>
            <person name="Devi K.R."/>
            <person name="Agatsuma T."/>
            <person name="Nawaratna S."/>
            <person name="Gobert G.N."/>
            <person name="Jones M.K."/>
            <person name="Ragan M.A."/>
            <person name="McManus D.P."/>
            <person name="Krause L."/>
        </authorList>
    </citation>
    <scope>NUCLEOTIDE SEQUENCE [LARGE SCALE GENOMIC DNA]</scope>
    <source>
        <strain evidence="7 8">IND2009</strain>
    </source>
</reference>
<evidence type="ECO:0000256" key="4">
    <source>
        <dbReference type="ARBA" id="ARBA00022898"/>
    </source>
</evidence>
<keyword evidence="5" id="KW-0456">Lyase</keyword>
<dbReference type="GO" id="GO:0019752">
    <property type="term" value="P:carboxylic acid metabolic process"/>
    <property type="evidence" value="ECO:0007669"/>
    <property type="project" value="InterPro"/>
</dbReference>
<organism evidence="7 8">
    <name type="scientific">Paragonimus westermani</name>
    <dbReference type="NCBI Taxonomy" id="34504"/>
    <lineage>
        <taxon>Eukaryota</taxon>
        <taxon>Metazoa</taxon>
        <taxon>Spiralia</taxon>
        <taxon>Lophotrochozoa</taxon>
        <taxon>Platyhelminthes</taxon>
        <taxon>Trematoda</taxon>
        <taxon>Digenea</taxon>
        <taxon>Plagiorchiida</taxon>
        <taxon>Troglotremata</taxon>
        <taxon>Troglotrematidae</taxon>
        <taxon>Paragonimus</taxon>
    </lineage>
</organism>
<dbReference type="EMBL" id="QNGE01002084">
    <property type="protein sequence ID" value="KAA3676252.1"/>
    <property type="molecule type" value="Genomic_DNA"/>
</dbReference>
<dbReference type="FunFam" id="3.40.640.10:FF:000025">
    <property type="entry name" value="Histidine decarboxylase"/>
    <property type="match status" value="1"/>
</dbReference>
<dbReference type="CDD" id="cd06450">
    <property type="entry name" value="DOPA_deC_like"/>
    <property type="match status" value="1"/>
</dbReference>
<evidence type="ECO:0000256" key="5">
    <source>
        <dbReference type="ARBA" id="ARBA00023239"/>
    </source>
</evidence>
<evidence type="ECO:0000256" key="2">
    <source>
        <dbReference type="ARBA" id="ARBA00009533"/>
    </source>
</evidence>
<dbReference type="Gene3D" id="3.40.640.10">
    <property type="entry name" value="Type I PLP-dependent aspartate aminotransferase-like (Major domain)"/>
    <property type="match status" value="1"/>
</dbReference>
<gene>
    <name evidence="7" type="ORF">DEA37_0009545</name>
</gene>
<dbReference type="GO" id="GO:0005737">
    <property type="term" value="C:cytoplasm"/>
    <property type="evidence" value="ECO:0007669"/>
    <property type="project" value="TreeGrafter"/>
</dbReference>
<keyword evidence="3" id="KW-0210">Decarboxylase</keyword>
<dbReference type="InterPro" id="IPR010977">
    <property type="entry name" value="Aromatic_deC"/>
</dbReference>
<dbReference type="PANTHER" id="PTHR11999">
    <property type="entry name" value="GROUP II PYRIDOXAL-5-PHOSPHATE DECARBOXYLASE"/>
    <property type="match status" value="1"/>
</dbReference>
<evidence type="ECO:0000313" key="7">
    <source>
        <dbReference type="EMBL" id="KAA3676252.1"/>
    </source>
</evidence>
<accession>A0A5J4NL53</accession>
<protein>
    <submittedName>
        <fullName evidence="7">Tyrosine decarboxylase</fullName>
    </submittedName>
</protein>
<dbReference type="Gene3D" id="3.90.1150.10">
    <property type="entry name" value="Aspartate Aminotransferase, domain 1"/>
    <property type="match status" value="1"/>
</dbReference>
<evidence type="ECO:0000256" key="1">
    <source>
        <dbReference type="ARBA" id="ARBA00001933"/>
    </source>
</evidence>
<dbReference type="Gene3D" id="1.20.1340.10">
    <property type="entry name" value="dopa decarboxylase, N-terminal domain"/>
    <property type="match status" value="1"/>
</dbReference>
<sequence>MDTRQFCIWGKRMIDFICEYLDTIGSQRVIPTVEPGYLRPLLPEKAPEQPEEWPEIFRDIKQLILPGLTHWQHPRFHAYFPAANSAPSIMGDMLSTAFGCLGFSWAASPAITELEIVMMDWLVDLFGLPAHFSHKSGKGGGVLQSSASDCVLVSMLAARHRAIEVYKHRFLGESNPEAAVLSRLVAYASTLAHSCVEKASMICFVKFHQIEPDKNHAMNGSALNSVIEEDMKKGLIPFYVCATLGTTSCCSFDQLASVGPVCDRHEVWLHIDAAYAGNSFICPELREYMEGIEHAWSININPNKWLLVGYDCSLMCHISFLLNSLFRVRDHQALTSSMMVNPVYLQHKHSSRTVDFRHWGIPLSRRFRALKLWFVIRIYGASGLREYIRNHIAQAQLFVQKVLADERFEIFGKPVSGLVCFRLKGSNAINQYLTRAINETLELHVVPAVVNDIYFVRFAVCREDANSADIEHAWTGIKLVATEILAAKNALDSWQLYLSNHPEHQIVDISNLDEIELFASSSTSSSWISDSASEDDEQPDRDSILVVGDLEDKLTKLARQRLTRLQERGETTIHASLLEYLNTLGWDSSALAENKSERSVDRITNHIINGVTEVITTEESVNINRLPYLLSRMDRSEQKPLSECSSSSTDVGQSLSRDLGGNIHTSSPIPLDSGHCTWSVSTPKNSHKILIGPYEVPVKSIQIPSFMQHKISDCRRWTRNQCDLGNGLITPSTLAKLRRQSLIRMLLDPMVGTSCPLNDLPSPLQSPAWRYAVRRFSNMLSCAQLKHDSECTSNVSTRANTSVLHEVITKRTVLEVFSAASEMVQSETESSTTQTFVGN</sequence>
<evidence type="ECO:0000256" key="3">
    <source>
        <dbReference type="ARBA" id="ARBA00022793"/>
    </source>
</evidence>
<dbReference type="GO" id="GO:0016831">
    <property type="term" value="F:carboxy-lyase activity"/>
    <property type="evidence" value="ECO:0007669"/>
    <property type="project" value="UniProtKB-KW"/>
</dbReference>
<dbReference type="GO" id="GO:0030170">
    <property type="term" value="F:pyridoxal phosphate binding"/>
    <property type="evidence" value="ECO:0007669"/>
    <property type="project" value="InterPro"/>
</dbReference>
<dbReference type="Proteomes" id="UP000324629">
    <property type="component" value="Unassembled WGS sequence"/>
</dbReference>
<dbReference type="SUPFAM" id="SSF53383">
    <property type="entry name" value="PLP-dependent transferases"/>
    <property type="match status" value="1"/>
</dbReference>
<proteinExistence type="inferred from homology"/>
<name>A0A5J4NL53_9TREM</name>
<dbReference type="FunFam" id="1.20.1340.10:FF:000001">
    <property type="entry name" value="Histidine decarboxylase"/>
    <property type="match status" value="1"/>
</dbReference>
<dbReference type="PANTHER" id="PTHR11999:SF70">
    <property type="entry name" value="MIP05841P"/>
    <property type="match status" value="1"/>
</dbReference>
<dbReference type="PRINTS" id="PR00800">
    <property type="entry name" value="YHDCRBOXLASE"/>
</dbReference>
<evidence type="ECO:0000256" key="6">
    <source>
        <dbReference type="PIRSR" id="PIRSR602129-50"/>
    </source>
</evidence>
<dbReference type="GO" id="GO:0006520">
    <property type="term" value="P:amino acid metabolic process"/>
    <property type="evidence" value="ECO:0007669"/>
    <property type="project" value="InterPro"/>
</dbReference>
<feature type="modified residue" description="N6-(pyridoxal phosphate)lysine" evidence="6">
    <location>
        <position position="304"/>
    </location>
</feature>